<sequence length="239" mass="26859">MDFIKLLKEEKLTLIVSLPENNLELAKAALEAGADVIKVHINVEHRASKTHFKSLKEELPVLKEMVTLCKLYKKSIGIVAGGHEKIPMEEIEGIIKIGFQFISIYDKHMNPEVLSKDLYKMVAIDNEYNLDYVNAINSLPIDVLECSIMAPETYGQPLTVREIIQYKAIRNTTDKPMVIPSQRAITPEQCIILQQIGVNAVMIGAVVTGKSSSSIYKATSDFRKVIDTFNNKEKDKCIH</sequence>
<accession>A0A1M6LSZ8</accession>
<name>A0A1M6LSZ8_9CLOT</name>
<dbReference type="InterPro" id="IPR036206">
    <property type="entry name" value="ThiamineP_synth_sf"/>
</dbReference>
<dbReference type="AlphaFoldDB" id="A0A1M6LSZ8"/>
<protein>
    <recommendedName>
        <fullName evidence="3">Thiamine-phosphate pyrophosphorylase</fullName>
    </recommendedName>
</protein>
<dbReference type="OrthoDB" id="369749at2"/>
<reference evidence="1 2" key="1">
    <citation type="submission" date="2016-11" db="EMBL/GenBank/DDBJ databases">
        <authorList>
            <person name="Jaros S."/>
            <person name="Januszkiewicz K."/>
            <person name="Wedrychowicz H."/>
        </authorList>
    </citation>
    <scope>NUCLEOTIDE SEQUENCE [LARGE SCALE GENOMIC DNA]</scope>
    <source>
        <strain evidence="1 2">DSM 21864</strain>
    </source>
</reference>
<organism evidence="1 2">
    <name type="scientific">Clostridium amylolyticum</name>
    <dbReference type="NCBI Taxonomy" id="1121298"/>
    <lineage>
        <taxon>Bacteria</taxon>
        <taxon>Bacillati</taxon>
        <taxon>Bacillota</taxon>
        <taxon>Clostridia</taxon>
        <taxon>Eubacteriales</taxon>
        <taxon>Clostridiaceae</taxon>
        <taxon>Clostridium</taxon>
    </lineage>
</organism>
<dbReference type="Proteomes" id="UP000184080">
    <property type="component" value="Unassembled WGS sequence"/>
</dbReference>
<dbReference type="SUPFAM" id="SSF51391">
    <property type="entry name" value="Thiamin phosphate synthase"/>
    <property type="match status" value="1"/>
</dbReference>
<proteinExistence type="predicted"/>
<gene>
    <name evidence="1" type="ORF">SAMN05444401_3770</name>
</gene>
<evidence type="ECO:0000313" key="2">
    <source>
        <dbReference type="Proteomes" id="UP000184080"/>
    </source>
</evidence>
<evidence type="ECO:0000313" key="1">
    <source>
        <dbReference type="EMBL" id="SHJ74299.1"/>
    </source>
</evidence>
<dbReference type="EMBL" id="FQZO01000007">
    <property type="protein sequence ID" value="SHJ74299.1"/>
    <property type="molecule type" value="Genomic_DNA"/>
</dbReference>
<keyword evidence="2" id="KW-1185">Reference proteome</keyword>
<evidence type="ECO:0008006" key="3">
    <source>
        <dbReference type="Google" id="ProtNLM"/>
    </source>
</evidence>
<dbReference type="STRING" id="1121298.SAMN05444401_3770"/>
<dbReference type="RefSeq" id="WP_073010375.1">
    <property type="nucleotide sequence ID" value="NZ_FQZO01000007.1"/>
</dbReference>